<sequence length="162" mass="19193">MINKILIKKIEEMADVDQKTRKLWLKRKDKDFLQSIVYCLDIANNYLINKIIKEDGFPNEKSMGVKALKKFWILVQHQDMDVELQKKCLENCGFGLKEKAYLMDRILVGEGKKQIYGTQFYKNKEGMLVPRPIKDIKNIDKLRKSCNLEAFSKYFQKMSKFK</sequence>
<comment type="caution">
    <text evidence="1">The sequence shown here is derived from an EMBL/GenBank/DDBJ whole genome shotgun (WGS) entry which is preliminary data.</text>
</comment>
<dbReference type="InterPro" id="IPR046732">
    <property type="entry name" value="DUF6624"/>
</dbReference>
<gene>
    <name evidence="1" type="ORF">A2604_02820</name>
</gene>
<name>A0A1G2CRG6_9BACT</name>
<dbReference type="AlphaFoldDB" id="A0A1G2CRG6"/>
<dbReference type="EMBL" id="MHLG01000010">
    <property type="protein sequence ID" value="OGZ03973.1"/>
    <property type="molecule type" value="Genomic_DNA"/>
</dbReference>
<proteinExistence type="predicted"/>
<dbReference type="STRING" id="1798656.A2604_02820"/>
<protein>
    <submittedName>
        <fullName evidence="1">Uncharacterized protein</fullName>
    </submittedName>
</protein>
<dbReference type="Proteomes" id="UP000177587">
    <property type="component" value="Unassembled WGS sequence"/>
</dbReference>
<evidence type="ECO:0000313" key="1">
    <source>
        <dbReference type="EMBL" id="OGZ03973.1"/>
    </source>
</evidence>
<evidence type="ECO:0000313" key="2">
    <source>
        <dbReference type="Proteomes" id="UP000177587"/>
    </source>
</evidence>
<accession>A0A1G2CRG6</accession>
<organism evidence="1 2">
    <name type="scientific">Candidatus Liptonbacteria bacterium RIFOXYD1_FULL_36_11</name>
    <dbReference type="NCBI Taxonomy" id="1798656"/>
    <lineage>
        <taxon>Bacteria</taxon>
        <taxon>Candidatus Liptoniibacteriota</taxon>
    </lineage>
</organism>
<reference evidence="1 2" key="1">
    <citation type="journal article" date="2016" name="Nat. Commun.">
        <title>Thousands of microbial genomes shed light on interconnected biogeochemical processes in an aquifer system.</title>
        <authorList>
            <person name="Anantharaman K."/>
            <person name="Brown C.T."/>
            <person name="Hug L.A."/>
            <person name="Sharon I."/>
            <person name="Castelle C.J."/>
            <person name="Probst A.J."/>
            <person name="Thomas B.C."/>
            <person name="Singh A."/>
            <person name="Wilkins M.J."/>
            <person name="Karaoz U."/>
            <person name="Brodie E.L."/>
            <person name="Williams K.H."/>
            <person name="Hubbard S.S."/>
            <person name="Banfield J.F."/>
        </authorList>
    </citation>
    <scope>NUCLEOTIDE SEQUENCE [LARGE SCALE GENOMIC DNA]</scope>
</reference>
<dbReference type="Pfam" id="PF20329">
    <property type="entry name" value="DUF6624"/>
    <property type="match status" value="1"/>
</dbReference>